<comment type="caution">
    <text evidence="4">The sequence shown here is derived from an EMBL/GenBank/DDBJ whole genome shotgun (WGS) entry which is preliminary data.</text>
</comment>
<dbReference type="OrthoDB" id="261960at2759"/>
<dbReference type="InterPro" id="IPR029071">
    <property type="entry name" value="Ubiquitin-like_domsf"/>
</dbReference>
<dbReference type="InterPro" id="IPR036339">
    <property type="entry name" value="PUB-like_dom_sf"/>
</dbReference>
<evidence type="ECO:0000313" key="4">
    <source>
        <dbReference type="EMBL" id="CAE8639706.1"/>
    </source>
</evidence>
<proteinExistence type="predicted"/>
<dbReference type="SUPFAM" id="SSF143503">
    <property type="entry name" value="PUG domain-like"/>
    <property type="match status" value="1"/>
</dbReference>
<name>A0A813HM66_POLGL</name>
<dbReference type="Pfam" id="PF08325">
    <property type="entry name" value="WLM"/>
    <property type="match status" value="1"/>
</dbReference>
<evidence type="ECO:0008006" key="6">
    <source>
        <dbReference type="Google" id="ProtNLM"/>
    </source>
</evidence>
<feature type="domain" description="Ubiquitin-like" evidence="2">
    <location>
        <begin position="20"/>
        <end position="89"/>
    </location>
</feature>
<dbReference type="AlphaFoldDB" id="A0A813HM66"/>
<organism evidence="4 5">
    <name type="scientific">Polarella glacialis</name>
    <name type="common">Dinoflagellate</name>
    <dbReference type="NCBI Taxonomy" id="89957"/>
    <lineage>
        <taxon>Eukaryota</taxon>
        <taxon>Sar</taxon>
        <taxon>Alveolata</taxon>
        <taxon>Dinophyceae</taxon>
        <taxon>Suessiales</taxon>
        <taxon>Suessiaceae</taxon>
        <taxon>Polarella</taxon>
    </lineage>
</organism>
<evidence type="ECO:0000313" key="5">
    <source>
        <dbReference type="Proteomes" id="UP000654075"/>
    </source>
</evidence>
<dbReference type="Gene3D" id="3.10.20.90">
    <property type="entry name" value="Phosphatidylinositol 3-kinase Catalytic Subunit, Chain A, domain 1"/>
    <property type="match status" value="1"/>
</dbReference>
<dbReference type="CDD" id="cd09212">
    <property type="entry name" value="PUB"/>
    <property type="match status" value="1"/>
</dbReference>
<dbReference type="Pfam" id="PF09409">
    <property type="entry name" value="PUB"/>
    <property type="match status" value="1"/>
</dbReference>
<dbReference type="SUPFAM" id="SSF54236">
    <property type="entry name" value="Ubiquitin-like"/>
    <property type="match status" value="1"/>
</dbReference>
<dbReference type="PROSITE" id="PS51397">
    <property type="entry name" value="WLM"/>
    <property type="match status" value="1"/>
</dbReference>
<evidence type="ECO:0000256" key="1">
    <source>
        <dbReference type="SAM" id="MobiDB-lite"/>
    </source>
</evidence>
<dbReference type="OMA" id="RMMGVFD"/>
<evidence type="ECO:0000259" key="3">
    <source>
        <dbReference type="PROSITE" id="PS51397"/>
    </source>
</evidence>
<evidence type="ECO:0000259" key="2">
    <source>
        <dbReference type="PROSITE" id="PS50053"/>
    </source>
</evidence>
<dbReference type="InterPro" id="IPR013536">
    <property type="entry name" value="WLM_dom"/>
</dbReference>
<feature type="region of interest" description="Disordered" evidence="1">
    <location>
        <begin position="419"/>
        <end position="455"/>
    </location>
</feature>
<feature type="region of interest" description="Disordered" evidence="1">
    <location>
        <begin position="286"/>
        <end position="314"/>
    </location>
</feature>
<dbReference type="InterPro" id="IPR018997">
    <property type="entry name" value="PUB_domain"/>
</dbReference>
<dbReference type="Gene3D" id="1.20.58.2190">
    <property type="match status" value="1"/>
</dbReference>
<feature type="compositionally biased region" description="Acidic residues" evidence="1">
    <location>
        <begin position="434"/>
        <end position="445"/>
    </location>
</feature>
<feature type="region of interest" description="Disordered" evidence="1">
    <location>
        <begin position="494"/>
        <end position="514"/>
    </location>
</feature>
<sequence>MASGESQGAAMEPDSGVFFVSMSYKGTAIPVPVQDEDPLASIFDFVQEALDFPRENCKLIFCGKMLRPDNDSLTVGEAGLKSGAKVMLVASSAADIAYVQSSRADPLVKGFVEEERDEQSRRKRAKAAGASAWGTKQDPEFKFNSIKAEFKYSSPSPYEAERLLQKLATDPGIIEMMKTRSFKVGILTEMSPDEAKRRMEQRGQPDMDLLGYNMNAGDMIVLKLRTDNTKGFRPYSDLINTLIHECTHNVWGPHDHNFWKLFGEMKAQYMKFHRFWSHGGKASDSNSAGQFQGFGGDEPSVESQAGSFGNTLGGTGGVAMSEAERRAMRAAAAEARGVSEVSEGADASDNPVGAVLSDNFVPNFLASNGTWMFQCPCGLVHEVPDDFKPVQGEAGGTACAVALAQAALAALINGTAAPASLSASPGVASAAAEPETEQQQEDEPMQEQKEQPEQLEQLEQEGLDEPMQEQEQKAEEMQVDTALAGLSIAANPVAAASDRQSEAATPSSSSSALPLDMDELAAQGLDGASLWLQRFSSQLSALCRPDNSVAKAAAVQLLLKLVRNVVESPQDPKFRRIKADNPKVRATLIEAGGEAAQALMALLGFEVVTENGERAFVLRDATFDCARLHMGKELLEQELSGGGGVAAAR</sequence>
<dbReference type="PANTHER" id="PTHR47795">
    <property type="entry name" value="UBIQUITIN AND WLM DOMAIN-CONTAINING METALLOPROTEASE SPCC1442.07C"/>
    <property type="match status" value="1"/>
</dbReference>
<protein>
    <recommendedName>
        <fullName evidence="6">WLM domain-containing protein</fullName>
    </recommendedName>
</protein>
<dbReference type="PROSITE" id="PS50053">
    <property type="entry name" value="UBIQUITIN_2"/>
    <property type="match status" value="1"/>
</dbReference>
<keyword evidence="5" id="KW-1185">Reference proteome</keyword>
<feature type="domain" description="WLM" evidence="3">
    <location>
        <begin position="134"/>
        <end position="338"/>
    </location>
</feature>
<dbReference type="Pfam" id="PF00240">
    <property type="entry name" value="ubiquitin"/>
    <property type="match status" value="1"/>
</dbReference>
<dbReference type="SMART" id="SM00580">
    <property type="entry name" value="PUG"/>
    <property type="match status" value="1"/>
</dbReference>
<accession>A0A813HM66</accession>
<dbReference type="EMBL" id="CAJNNV010032348">
    <property type="protein sequence ID" value="CAE8639706.1"/>
    <property type="molecule type" value="Genomic_DNA"/>
</dbReference>
<gene>
    <name evidence="4" type="ORF">PGLA1383_LOCUS54719</name>
</gene>
<dbReference type="PANTHER" id="PTHR47795:SF1">
    <property type="entry name" value="DNA-DEPENDENT METALLOPROTEASE WSS1 HOMOLOG 2"/>
    <property type="match status" value="1"/>
</dbReference>
<dbReference type="Proteomes" id="UP000654075">
    <property type="component" value="Unassembled WGS sequence"/>
</dbReference>
<dbReference type="GO" id="GO:0070628">
    <property type="term" value="F:proteasome binding"/>
    <property type="evidence" value="ECO:0007669"/>
    <property type="project" value="TreeGrafter"/>
</dbReference>
<reference evidence="4" key="1">
    <citation type="submission" date="2021-02" db="EMBL/GenBank/DDBJ databases">
        <authorList>
            <person name="Dougan E. K."/>
            <person name="Rhodes N."/>
            <person name="Thang M."/>
            <person name="Chan C."/>
        </authorList>
    </citation>
    <scope>NUCLEOTIDE SEQUENCE</scope>
</reference>
<dbReference type="InterPro" id="IPR000626">
    <property type="entry name" value="Ubiquitin-like_dom"/>
</dbReference>